<dbReference type="EMBL" id="BARS01027990">
    <property type="protein sequence ID" value="GAG03247.1"/>
    <property type="molecule type" value="Genomic_DNA"/>
</dbReference>
<dbReference type="AlphaFoldDB" id="X0UVL0"/>
<comment type="caution">
    <text evidence="1">The sequence shown here is derived from an EMBL/GenBank/DDBJ whole genome shotgun (WGS) entry which is preliminary data.</text>
</comment>
<feature type="non-terminal residue" evidence="1">
    <location>
        <position position="1"/>
    </location>
</feature>
<protein>
    <submittedName>
        <fullName evidence="1">Uncharacterized protein</fullName>
    </submittedName>
</protein>
<evidence type="ECO:0000313" key="1">
    <source>
        <dbReference type="EMBL" id="GAG03247.1"/>
    </source>
</evidence>
<reference evidence="1" key="1">
    <citation type="journal article" date="2014" name="Front. Microbiol.">
        <title>High frequency of phylogenetically diverse reductive dehalogenase-homologous genes in deep subseafloor sedimentary metagenomes.</title>
        <authorList>
            <person name="Kawai M."/>
            <person name="Futagami T."/>
            <person name="Toyoda A."/>
            <person name="Takaki Y."/>
            <person name="Nishi S."/>
            <person name="Hori S."/>
            <person name="Arai W."/>
            <person name="Tsubouchi T."/>
            <person name="Morono Y."/>
            <person name="Uchiyama I."/>
            <person name="Ito T."/>
            <person name="Fujiyama A."/>
            <person name="Inagaki F."/>
            <person name="Takami H."/>
        </authorList>
    </citation>
    <scope>NUCLEOTIDE SEQUENCE</scope>
    <source>
        <strain evidence="1">Expedition CK06-06</strain>
    </source>
</reference>
<accession>X0UVL0</accession>
<gene>
    <name evidence="1" type="ORF">S01H1_43914</name>
</gene>
<name>X0UVL0_9ZZZZ</name>
<organism evidence="1">
    <name type="scientific">marine sediment metagenome</name>
    <dbReference type="NCBI Taxonomy" id="412755"/>
    <lineage>
        <taxon>unclassified sequences</taxon>
        <taxon>metagenomes</taxon>
        <taxon>ecological metagenomes</taxon>
    </lineage>
</organism>
<sequence length="112" mass="12042">GQTGGDYILTWSTIDGGGGQSSGGPYTLTGTIGQPDADWSSGGSYELLGGFWPGGPLCMVEFDDFAKFAEVWLETGSGLAGDLDEDEDVDLVDLGRFVDEWLYCCPYNWPLR</sequence>
<proteinExistence type="predicted"/>